<keyword evidence="3" id="KW-1185">Reference proteome</keyword>
<dbReference type="AlphaFoldDB" id="A0A8S1UCT7"/>
<dbReference type="Proteomes" id="UP000689195">
    <property type="component" value="Unassembled WGS sequence"/>
</dbReference>
<organism evidence="2 3">
    <name type="scientific">Paramecium pentaurelia</name>
    <dbReference type="NCBI Taxonomy" id="43138"/>
    <lineage>
        <taxon>Eukaryota</taxon>
        <taxon>Sar</taxon>
        <taxon>Alveolata</taxon>
        <taxon>Ciliophora</taxon>
        <taxon>Intramacronucleata</taxon>
        <taxon>Oligohymenophorea</taxon>
        <taxon>Peniculida</taxon>
        <taxon>Parameciidae</taxon>
        <taxon>Paramecium</taxon>
    </lineage>
</organism>
<keyword evidence="1" id="KW-1133">Transmembrane helix</keyword>
<gene>
    <name evidence="2" type="ORF">PPENT_87.1.T0370019</name>
</gene>
<comment type="caution">
    <text evidence="2">The sequence shown here is derived from an EMBL/GenBank/DDBJ whole genome shotgun (WGS) entry which is preliminary data.</text>
</comment>
<keyword evidence="1" id="KW-0812">Transmembrane</keyword>
<name>A0A8S1UCT7_9CILI</name>
<feature type="transmembrane region" description="Helical" evidence="1">
    <location>
        <begin position="125"/>
        <end position="145"/>
    </location>
</feature>
<dbReference type="EMBL" id="CAJJDO010000037">
    <property type="protein sequence ID" value="CAD8161783.1"/>
    <property type="molecule type" value="Genomic_DNA"/>
</dbReference>
<accession>A0A8S1UCT7</accession>
<reference evidence="2" key="1">
    <citation type="submission" date="2021-01" db="EMBL/GenBank/DDBJ databases">
        <authorList>
            <consortium name="Genoscope - CEA"/>
            <person name="William W."/>
        </authorList>
    </citation>
    <scope>NUCLEOTIDE SEQUENCE</scope>
</reference>
<evidence type="ECO:0000313" key="3">
    <source>
        <dbReference type="Proteomes" id="UP000689195"/>
    </source>
</evidence>
<evidence type="ECO:0000256" key="1">
    <source>
        <dbReference type="SAM" id="Phobius"/>
    </source>
</evidence>
<keyword evidence="1" id="KW-0472">Membrane</keyword>
<evidence type="ECO:0000313" key="2">
    <source>
        <dbReference type="EMBL" id="CAD8161783.1"/>
    </source>
</evidence>
<protein>
    <recommendedName>
        <fullName evidence="4">Transmembrane protein</fullName>
    </recommendedName>
</protein>
<proteinExistence type="predicted"/>
<evidence type="ECO:0008006" key="4">
    <source>
        <dbReference type="Google" id="ProtNLM"/>
    </source>
</evidence>
<sequence length="146" mass="17492">MLSQKEDCLTNFGKQGMVVSNKELFILCLHLGHQNLKLVDQQRKKDSFFEIQICIILLIKSLKMTKQSFLCFIKYLLLEWQFMLLKIPQLFFSNSNQLIRICQYECFMQRNQLWQLLFLPNIKFVLFYIQLMVIIILILVLMECVS</sequence>